<evidence type="ECO:0000313" key="10">
    <source>
        <dbReference type="Proteomes" id="UP001596395"/>
    </source>
</evidence>
<evidence type="ECO:0000313" key="9">
    <source>
        <dbReference type="EMBL" id="MFC6952588.1"/>
    </source>
</evidence>
<dbReference type="Gene3D" id="1.20.1250.20">
    <property type="entry name" value="MFS general substrate transporter like domains"/>
    <property type="match status" value="1"/>
</dbReference>
<evidence type="ECO:0000256" key="7">
    <source>
        <dbReference type="SAM" id="Phobius"/>
    </source>
</evidence>
<keyword evidence="10" id="KW-1185">Reference proteome</keyword>
<feature type="region of interest" description="Disordered" evidence="6">
    <location>
        <begin position="219"/>
        <end position="253"/>
    </location>
</feature>
<evidence type="ECO:0000256" key="3">
    <source>
        <dbReference type="ARBA" id="ARBA00022692"/>
    </source>
</evidence>
<feature type="transmembrane region" description="Helical" evidence="7">
    <location>
        <begin position="146"/>
        <end position="169"/>
    </location>
</feature>
<feature type="compositionally biased region" description="Acidic residues" evidence="6">
    <location>
        <begin position="219"/>
        <end position="236"/>
    </location>
</feature>
<gene>
    <name evidence="9" type="ORF">ACFQGB_06900</name>
</gene>
<proteinExistence type="predicted"/>
<keyword evidence="3 7" id="KW-0812">Transmembrane</keyword>
<dbReference type="PROSITE" id="PS50850">
    <property type="entry name" value="MFS"/>
    <property type="match status" value="1"/>
</dbReference>
<feature type="transmembrane region" description="Helical" evidence="7">
    <location>
        <begin position="270"/>
        <end position="292"/>
    </location>
</feature>
<dbReference type="PANTHER" id="PTHR23504">
    <property type="entry name" value="MAJOR FACILITATOR SUPERFAMILY DOMAIN-CONTAINING PROTEIN 10"/>
    <property type="match status" value="1"/>
</dbReference>
<keyword evidence="2" id="KW-0813">Transport</keyword>
<comment type="caution">
    <text evidence="9">The sequence shown here is derived from an EMBL/GenBank/DDBJ whole genome shotgun (WGS) entry which is preliminary data.</text>
</comment>
<dbReference type="GO" id="GO:0016020">
    <property type="term" value="C:membrane"/>
    <property type="evidence" value="ECO:0007669"/>
    <property type="project" value="UniProtKB-SubCell"/>
</dbReference>
<keyword evidence="5 7" id="KW-0472">Membrane</keyword>
<dbReference type="InterPro" id="IPR011701">
    <property type="entry name" value="MFS"/>
</dbReference>
<feature type="transmembrane region" description="Helical" evidence="7">
    <location>
        <begin position="437"/>
        <end position="455"/>
    </location>
</feature>
<feature type="transmembrane region" description="Helical" evidence="7">
    <location>
        <begin position="359"/>
        <end position="378"/>
    </location>
</feature>
<feature type="domain" description="Major facilitator superfamily (MFS) profile" evidence="8">
    <location>
        <begin position="22"/>
        <end position="461"/>
    </location>
</feature>
<reference evidence="9 10" key="1">
    <citation type="journal article" date="2019" name="Int. J. Syst. Evol. Microbiol.">
        <title>The Global Catalogue of Microorganisms (GCM) 10K type strain sequencing project: providing services to taxonomists for standard genome sequencing and annotation.</title>
        <authorList>
            <consortium name="The Broad Institute Genomics Platform"/>
            <consortium name="The Broad Institute Genome Sequencing Center for Infectious Disease"/>
            <person name="Wu L."/>
            <person name="Ma J."/>
        </authorList>
    </citation>
    <scope>NUCLEOTIDE SEQUENCE [LARGE SCALE GENOMIC DNA]</scope>
    <source>
        <strain evidence="9 10">GX26</strain>
    </source>
</reference>
<evidence type="ECO:0000256" key="4">
    <source>
        <dbReference type="ARBA" id="ARBA00022989"/>
    </source>
</evidence>
<feature type="transmembrane region" description="Helical" evidence="7">
    <location>
        <begin position="117"/>
        <end position="134"/>
    </location>
</feature>
<name>A0ABD5VDN5_9EURY</name>
<feature type="transmembrane region" description="Helical" evidence="7">
    <location>
        <begin position="189"/>
        <end position="211"/>
    </location>
</feature>
<evidence type="ECO:0000256" key="5">
    <source>
        <dbReference type="ARBA" id="ARBA00023136"/>
    </source>
</evidence>
<dbReference type="InterPro" id="IPR036259">
    <property type="entry name" value="MFS_trans_sf"/>
</dbReference>
<sequence length="464" mass="46994">MSAPAAAASASDASVPKRRRRAFAVVVFVVVLDLLGFGIVIPILPFYVRSFVANDLFIGLLAASYSLAQFASAPYLGRLSDQYGRRPVIVISLVGGAVAWTVFGVAGALWLVFLARIVAGAAGGNIATAQAYVADITPPKDRAGALGILGAAFSVGFIIGPALGGVLASPEVLAVARDVLPGVVPVTRFSMPSFAAAVLSLGGAAVAWRYLPDPASIYDDPDAATGEDDPDAEDASETTPSDAPAPTTPARPSTLVSQFRDALASDALRGLVIAFFLVNVAFSGVTVAFVPWLADVFGFAEPQAAAFLTYIGVLGVVVQGGLVPRVSRRFGDAKMAVAGLGILTVGAAVLPFTPDVGRLADIAVGGFAPAVVALIVLLPLIPLGNGLLSAALGALVSTSASASEQGSAFGVTQGAGSLGRTVGPPVMAGLYEFGARWSPFVAGAVLLVPALVVVARRRVDAVES</sequence>
<comment type="subcellular location">
    <subcellularLocation>
        <location evidence="1">Membrane</location>
        <topology evidence="1">Multi-pass membrane protein</topology>
    </subcellularLocation>
</comment>
<dbReference type="PRINTS" id="PR01035">
    <property type="entry name" value="TCRTETA"/>
</dbReference>
<keyword evidence="4 7" id="KW-1133">Transmembrane helix</keyword>
<feature type="transmembrane region" description="Helical" evidence="7">
    <location>
        <begin position="88"/>
        <end position="111"/>
    </location>
</feature>
<dbReference type="Pfam" id="PF07690">
    <property type="entry name" value="MFS_1"/>
    <property type="match status" value="1"/>
</dbReference>
<evidence type="ECO:0000256" key="1">
    <source>
        <dbReference type="ARBA" id="ARBA00004141"/>
    </source>
</evidence>
<dbReference type="CDD" id="cd17330">
    <property type="entry name" value="MFS_SLC46_TetA_like"/>
    <property type="match status" value="1"/>
</dbReference>
<dbReference type="PROSITE" id="PS00216">
    <property type="entry name" value="SUGAR_TRANSPORT_1"/>
    <property type="match status" value="1"/>
</dbReference>
<evidence type="ECO:0000256" key="6">
    <source>
        <dbReference type="SAM" id="MobiDB-lite"/>
    </source>
</evidence>
<dbReference type="SUPFAM" id="SSF103473">
    <property type="entry name" value="MFS general substrate transporter"/>
    <property type="match status" value="1"/>
</dbReference>
<organism evidence="9 10">
    <name type="scientific">Halorubellus litoreus</name>
    <dbReference type="NCBI Taxonomy" id="755308"/>
    <lineage>
        <taxon>Archaea</taxon>
        <taxon>Methanobacteriati</taxon>
        <taxon>Methanobacteriota</taxon>
        <taxon>Stenosarchaea group</taxon>
        <taxon>Halobacteria</taxon>
        <taxon>Halobacteriales</taxon>
        <taxon>Halorubellaceae</taxon>
        <taxon>Halorubellus</taxon>
    </lineage>
</organism>
<dbReference type="PANTHER" id="PTHR23504:SF15">
    <property type="entry name" value="MAJOR FACILITATOR SUPERFAMILY (MFS) PROFILE DOMAIN-CONTAINING PROTEIN"/>
    <property type="match status" value="1"/>
</dbReference>
<dbReference type="Proteomes" id="UP001596395">
    <property type="component" value="Unassembled WGS sequence"/>
</dbReference>
<evidence type="ECO:0000259" key="8">
    <source>
        <dbReference type="PROSITE" id="PS50850"/>
    </source>
</evidence>
<dbReference type="EMBL" id="JBHSXN010000001">
    <property type="protein sequence ID" value="MFC6952588.1"/>
    <property type="molecule type" value="Genomic_DNA"/>
</dbReference>
<feature type="compositionally biased region" description="Low complexity" evidence="6">
    <location>
        <begin position="237"/>
        <end position="253"/>
    </location>
</feature>
<feature type="transmembrane region" description="Helical" evidence="7">
    <location>
        <begin position="22"/>
        <end position="44"/>
    </location>
</feature>
<feature type="transmembrane region" description="Helical" evidence="7">
    <location>
        <begin position="56"/>
        <end position="76"/>
    </location>
</feature>
<feature type="transmembrane region" description="Helical" evidence="7">
    <location>
        <begin position="304"/>
        <end position="323"/>
    </location>
</feature>
<accession>A0ABD5VDN5</accession>
<protein>
    <submittedName>
        <fullName evidence="9">MFS transporter</fullName>
    </submittedName>
</protein>
<dbReference type="InterPro" id="IPR001958">
    <property type="entry name" value="Tet-R_TetA/multi-R_MdtG-like"/>
</dbReference>
<feature type="transmembrane region" description="Helical" evidence="7">
    <location>
        <begin position="335"/>
        <end position="353"/>
    </location>
</feature>
<evidence type="ECO:0000256" key="2">
    <source>
        <dbReference type="ARBA" id="ARBA00022448"/>
    </source>
</evidence>
<dbReference type="InterPro" id="IPR020846">
    <property type="entry name" value="MFS_dom"/>
</dbReference>
<dbReference type="InterPro" id="IPR005829">
    <property type="entry name" value="Sugar_transporter_CS"/>
</dbReference>
<feature type="transmembrane region" description="Helical" evidence="7">
    <location>
        <begin position="385"/>
        <end position="402"/>
    </location>
</feature>
<dbReference type="RefSeq" id="WP_336349552.1">
    <property type="nucleotide sequence ID" value="NZ_JAZAQL010000001.1"/>
</dbReference>
<dbReference type="AlphaFoldDB" id="A0ABD5VDN5"/>